<dbReference type="GO" id="GO:0009897">
    <property type="term" value="C:external side of plasma membrane"/>
    <property type="evidence" value="ECO:0007669"/>
    <property type="project" value="TreeGrafter"/>
</dbReference>
<evidence type="ECO:0000256" key="8">
    <source>
        <dbReference type="ARBA" id="ARBA00023157"/>
    </source>
</evidence>
<dbReference type="SUPFAM" id="SSF54452">
    <property type="entry name" value="MHC antigen-recognition domain"/>
    <property type="match status" value="1"/>
</dbReference>
<dbReference type="PROSITE" id="PS50835">
    <property type="entry name" value="IG_LIKE"/>
    <property type="match status" value="1"/>
</dbReference>
<keyword evidence="2" id="KW-0490">MHC I</keyword>
<comment type="similarity">
    <text evidence="10">Belongs to the MHC class I family.</text>
</comment>
<feature type="compositionally biased region" description="Basic and acidic residues" evidence="11">
    <location>
        <begin position="1"/>
        <end position="12"/>
    </location>
</feature>
<dbReference type="SUPFAM" id="SSF48726">
    <property type="entry name" value="Immunoglobulin"/>
    <property type="match status" value="1"/>
</dbReference>
<evidence type="ECO:0000313" key="14">
    <source>
        <dbReference type="EMBL" id="KAK9405411.1"/>
    </source>
</evidence>
<keyword evidence="9" id="KW-0325">Glycoprotein</keyword>
<evidence type="ECO:0000256" key="9">
    <source>
        <dbReference type="ARBA" id="ARBA00023180"/>
    </source>
</evidence>
<evidence type="ECO:0000256" key="4">
    <source>
        <dbReference type="ARBA" id="ARBA00022729"/>
    </source>
</evidence>
<feature type="domain" description="Ig-like" evidence="13">
    <location>
        <begin position="269"/>
        <end position="358"/>
    </location>
</feature>
<dbReference type="GO" id="GO:0002474">
    <property type="term" value="P:antigen processing and presentation of peptide antigen via MHC class I"/>
    <property type="evidence" value="ECO:0007669"/>
    <property type="project" value="UniProtKB-KW"/>
</dbReference>
<dbReference type="InterPro" id="IPR007110">
    <property type="entry name" value="Ig-like_dom"/>
</dbReference>
<dbReference type="PANTHER" id="PTHR16675">
    <property type="entry name" value="MHC CLASS I-RELATED"/>
    <property type="match status" value="1"/>
</dbReference>
<dbReference type="Pfam" id="PF00129">
    <property type="entry name" value="MHC_I"/>
    <property type="match status" value="1"/>
</dbReference>
<keyword evidence="8" id="KW-1015">Disulfide bond</keyword>
<dbReference type="InterPro" id="IPR037055">
    <property type="entry name" value="MHC_I-like_Ag-recog_sf"/>
</dbReference>
<keyword evidence="4" id="KW-0732">Signal</keyword>
<evidence type="ECO:0000256" key="2">
    <source>
        <dbReference type="ARBA" id="ARBA00022451"/>
    </source>
</evidence>
<evidence type="ECO:0000256" key="7">
    <source>
        <dbReference type="ARBA" id="ARBA00023136"/>
    </source>
</evidence>
<dbReference type="GO" id="GO:0042612">
    <property type="term" value="C:MHC class I protein complex"/>
    <property type="evidence" value="ECO:0007669"/>
    <property type="project" value="UniProtKB-KW"/>
</dbReference>
<dbReference type="InterPro" id="IPR013783">
    <property type="entry name" value="Ig-like_fold"/>
</dbReference>
<dbReference type="PRINTS" id="PR01638">
    <property type="entry name" value="MHCCLASSI"/>
</dbReference>
<dbReference type="GO" id="GO:0005615">
    <property type="term" value="C:extracellular space"/>
    <property type="evidence" value="ECO:0007669"/>
    <property type="project" value="TreeGrafter"/>
</dbReference>
<accession>A0AAW1BUD9</accession>
<dbReference type="CDD" id="cd07698">
    <property type="entry name" value="IgC1_MHC_I_alpha3"/>
    <property type="match status" value="1"/>
</dbReference>
<dbReference type="Proteomes" id="UP001474421">
    <property type="component" value="Unassembled WGS sequence"/>
</dbReference>
<keyword evidence="5" id="KW-0391">Immunity</keyword>
<reference evidence="14 15" key="1">
    <citation type="journal article" date="2024" name="Proc. Natl. Acad. Sci. U.S.A.">
        <title>The genetic regulatory architecture and epigenomic basis for age-related changes in rattlesnake venom.</title>
        <authorList>
            <person name="Hogan M.P."/>
            <person name="Holding M.L."/>
            <person name="Nystrom G.S."/>
            <person name="Colston T.J."/>
            <person name="Bartlett D.A."/>
            <person name="Mason A.J."/>
            <person name="Ellsworth S.A."/>
            <person name="Rautsaw R.M."/>
            <person name="Lawrence K.C."/>
            <person name="Strickland J.L."/>
            <person name="He B."/>
            <person name="Fraser P."/>
            <person name="Margres M.J."/>
            <person name="Gilbert D.M."/>
            <person name="Gibbs H.L."/>
            <person name="Parkinson C.L."/>
            <person name="Rokyta D.R."/>
        </authorList>
    </citation>
    <scope>NUCLEOTIDE SEQUENCE [LARGE SCALE GENOMIC DNA]</scope>
    <source>
        <strain evidence="14">DRR0105</strain>
    </source>
</reference>
<feature type="transmembrane region" description="Helical" evidence="12">
    <location>
        <begin position="370"/>
        <end position="392"/>
    </location>
</feature>
<dbReference type="PROSITE" id="PS00290">
    <property type="entry name" value="IG_MHC"/>
    <property type="match status" value="1"/>
</dbReference>
<evidence type="ECO:0000313" key="15">
    <source>
        <dbReference type="Proteomes" id="UP001474421"/>
    </source>
</evidence>
<dbReference type="PANTHER" id="PTHR16675:SF242">
    <property type="entry name" value="MAJOR HISTOCOMPATIBILITY COMPLEX CLASS I-RELATED GENE PROTEIN"/>
    <property type="match status" value="1"/>
</dbReference>
<proteinExistence type="inferred from homology"/>
<feature type="region of interest" description="Disordered" evidence="11">
    <location>
        <begin position="1"/>
        <end position="29"/>
    </location>
</feature>
<dbReference type="FunFam" id="2.60.40.10:FF:000204">
    <property type="entry name" value="Major histocompatibility complex, class I-related protein"/>
    <property type="match status" value="1"/>
</dbReference>
<dbReference type="InterPro" id="IPR011161">
    <property type="entry name" value="MHC_I-like_Ag-recog"/>
</dbReference>
<keyword evidence="3 12" id="KW-0812">Transmembrane</keyword>
<name>A0AAW1BUD9_CROAD</name>
<keyword evidence="7 12" id="KW-0472">Membrane</keyword>
<dbReference type="InterPro" id="IPR001039">
    <property type="entry name" value="MHC_I_a_a1/a2"/>
</dbReference>
<evidence type="ECO:0000256" key="1">
    <source>
        <dbReference type="ARBA" id="ARBA00004479"/>
    </source>
</evidence>
<organism evidence="14 15">
    <name type="scientific">Crotalus adamanteus</name>
    <name type="common">Eastern diamondback rattlesnake</name>
    <dbReference type="NCBI Taxonomy" id="8729"/>
    <lineage>
        <taxon>Eukaryota</taxon>
        <taxon>Metazoa</taxon>
        <taxon>Chordata</taxon>
        <taxon>Craniata</taxon>
        <taxon>Vertebrata</taxon>
        <taxon>Euteleostomi</taxon>
        <taxon>Lepidosauria</taxon>
        <taxon>Squamata</taxon>
        <taxon>Bifurcata</taxon>
        <taxon>Unidentata</taxon>
        <taxon>Episquamata</taxon>
        <taxon>Toxicofera</taxon>
        <taxon>Serpentes</taxon>
        <taxon>Colubroidea</taxon>
        <taxon>Viperidae</taxon>
        <taxon>Crotalinae</taxon>
        <taxon>Crotalus</taxon>
    </lineage>
</organism>
<dbReference type="InterPro" id="IPR036179">
    <property type="entry name" value="Ig-like_dom_sf"/>
</dbReference>
<evidence type="ECO:0000256" key="11">
    <source>
        <dbReference type="SAM" id="MobiDB-lite"/>
    </source>
</evidence>
<dbReference type="EMBL" id="JAOTOJ010000002">
    <property type="protein sequence ID" value="KAK9405411.1"/>
    <property type="molecule type" value="Genomic_DNA"/>
</dbReference>
<dbReference type="Gene3D" id="3.30.500.10">
    <property type="entry name" value="MHC class I-like antigen recognition-like"/>
    <property type="match status" value="1"/>
</dbReference>
<dbReference type="InterPro" id="IPR003597">
    <property type="entry name" value="Ig_C1-set"/>
</dbReference>
<dbReference type="InterPro" id="IPR003006">
    <property type="entry name" value="Ig/MHC_CS"/>
</dbReference>
<dbReference type="SMART" id="SM00407">
    <property type="entry name" value="IGc1"/>
    <property type="match status" value="1"/>
</dbReference>
<gene>
    <name evidence="14" type="ORF">NXF25_004185</name>
</gene>
<evidence type="ECO:0000256" key="6">
    <source>
        <dbReference type="ARBA" id="ARBA00022989"/>
    </source>
</evidence>
<dbReference type="GO" id="GO:0006955">
    <property type="term" value="P:immune response"/>
    <property type="evidence" value="ECO:0007669"/>
    <property type="project" value="TreeGrafter"/>
</dbReference>
<keyword evidence="15" id="KW-1185">Reference proteome</keyword>
<evidence type="ECO:0000256" key="5">
    <source>
        <dbReference type="ARBA" id="ARBA00022859"/>
    </source>
</evidence>
<comment type="subcellular location">
    <subcellularLocation>
        <location evidence="1">Membrane</location>
        <topology evidence="1">Single-pass type I membrane protein</topology>
    </subcellularLocation>
</comment>
<dbReference type="AlphaFoldDB" id="A0AAW1BUD9"/>
<dbReference type="FunFam" id="3.30.500.10:FF:000001">
    <property type="entry name" value="H-2 class I histocompatibility antigen, alpha chain"/>
    <property type="match status" value="1"/>
</dbReference>
<protein>
    <submittedName>
        <fullName evidence="14">Major histocompatibility complex class I-related protein-like</fullName>
    </submittedName>
</protein>
<keyword evidence="6 12" id="KW-1133">Transmembrane helix</keyword>
<evidence type="ECO:0000259" key="13">
    <source>
        <dbReference type="PROSITE" id="PS50835"/>
    </source>
</evidence>
<evidence type="ECO:0000256" key="10">
    <source>
        <dbReference type="RuleBase" id="RU004439"/>
    </source>
</evidence>
<evidence type="ECO:0000256" key="12">
    <source>
        <dbReference type="SAM" id="Phobius"/>
    </source>
</evidence>
<evidence type="ECO:0000256" key="3">
    <source>
        <dbReference type="ARBA" id="ARBA00022692"/>
    </source>
</evidence>
<dbReference type="InterPro" id="IPR011162">
    <property type="entry name" value="MHC_I/II-like_Ag-recog"/>
</dbReference>
<dbReference type="Pfam" id="PF07654">
    <property type="entry name" value="C1-set"/>
    <property type="match status" value="1"/>
</dbReference>
<dbReference type="InterPro" id="IPR050208">
    <property type="entry name" value="MHC_class-I_related"/>
</dbReference>
<dbReference type="Gene3D" id="2.60.40.10">
    <property type="entry name" value="Immunoglobulins"/>
    <property type="match status" value="1"/>
</dbReference>
<sequence>MTPEGKLAEQQRQKPAKVKTRSGKVWQRSVPPAPFANFLLRPPPRPAPSSPAERGWIQMGLPVVRWGLLSAAAVLLLRGGCAGSSSHSLRIFYTLVMGSSQDVPHYIVVAYVDDQLAARFDAPTRRMLPQMAWLHKMEDEEGSHFWDLSSRRVSTTKRRFKTDLAILHSHHNSSRGIHSWQRVIGCDLSKDGHKSGIYQYGYDGEDFISLDQKTLTWTAVDIRAQVTKRRWEAEPFIAQSRNNFLEQECIELLQKCMVYGKESLLRIEPPVVKVTRRTQYNGLETLVCRVYGFYPKEMDATWRKDGEVWEQDTFRGGVLPNSDGTYHAWLSIEVDPKERDRYWCYVDHAGFPEPLIVAWEEPVFVPKMGLVAGVVGVVVATVFIAAGMIVYIKKYGRNTCRTASASI</sequence>
<comment type="caution">
    <text evidence="14">The sequence shown here is derived from an EMBL/GenBank/DDBJ whole genome shotgun (WGS) entry which is preliminary data.</text>
</comment>